<keyword evidence="3" id="KW-1185">Reference proteome</keyword>
<sequence length="178" mass="19907">MMGGWTAITCAALPLAAPLPLTHNGKPAGVVSPKPSRILLEKGAVSPPPAWIKKFEPIVTQDPMIIRKYLGKKSNSKRCVPIKRIPISTLSSLKDNPSACTGFYQVRMRMENRMKKKRQAGVNKYRAQKIASNTHAHGVEQVCDYTDRQTISPLTDLAQNFIRTYIHDDKTVYEILSF</sequence>
<protein>
    <submittedName>
        <fullName evidence="2">Uncharacterized protein</fullName>
    </submittedName>
</protein>
<dbReference type="Proteomes" id="UP000499080">
    <property type="component" value="Unassembled WGS sequence"/>
</dbReference>
<dbReference type="AlphaFoldDB" id="A0A4Y2C6M0"/>
<evidence type="ECO:0000313" key="3">
    <source>
        <dbReference type="Proteomes" id="UP000499080"/>
    </source>
</evidence>
<proteinExistence type="predicted"/>
<gene>
    <name evidence="2" type="ORF">AVEN_162829_1</name>
</gene>
<dbReference type="EMBL" id="BGPR01000151">
    <property type="protein sequence ID" value="GBL99819.1"/>
    <property type="molecule type" value="Genomic_DNA"/>
</dbReference>
<organism evidence="2 3">
    <name type="scientific">Araneus ventricosus</name>
    <name type="common">Orbweaver spider</name>
    <name type="synonym">Epeira ventricosa</name>
    <dbReference type="NCBI Taxonomy" id="182803"/>
    <lineage>
        <taxon>Eukaryota</taxon>
        <taxon>Metazoa</taxon>
        <taxon>Ecdysozoa</taxon>
        <taxon>Arthropoda</taxon>
        <taxon>Chelicerata</taxon>
        <taxon>Arachnida</taxon>
        <taxon>Araneae</taxon>
        <taxon>Araneomorphae</taxon>
        <taxon>Entelegynae</taxon>
        <taxon>Araneoidea</taxon>
        <taxon>Araneidae</taxon>
        <taxon>Araneus</taxon>
    </lineage>
</organism>
<comment type="caution">
    <text evidence="2">The sequence shown here is derived from an EMBL/GenBank/DDBJ whole genome shotgun (WGS) entry which is preliminary data.</text>
</comment>
<evidence type="ECO:0000256" key="1">
    <source>
        <dbReference type="SAM" id="SignalP"/>
    </source>
</evidence>
<keyword evidence="1" id="KW-0732">Signal</keyword>
<name>A0A4Y2C6M0_ARAVE</name>
<feature type="chain" id="PRO_5021404227" evidence="1">
    <location>
        <begin position="19"/>
        <end position="178"/>
    </location>
</feature>
<feature type="signal peptide" evidence="1">
    <location>
        <begin position="1"/>
        <end position="18"/>
    </location>
</feature>
<accession>A0A4Y2C6M0</accession>
<reference evidence="2 3" key="1">
    <citation type="journal article" date="2019" name="Sci. Rep.">
        <title>Orb-weaving spider Araneus ventricosus genome elucidates the spidroin gene catalogue.</title>
        <authorList>
            <person name="Kono N."/>
            <person name="Nakamura H."/>
            <person name="Ohtoshi R."/>
            <person name="Moran D.A.P."/>
            <person name="Shinohara A."/>
            <person name="Yoshida Y."/>
            <person name="Fujiwara M."/>
            <person name="Mori M."/>
            <person name="Tomita M."/>
            <person name="Arakawa K."/>
        </authorList>
    </citation>
    <scope>NUCLEOTIDE SEQUENCE [LARGE SCALE GENOMIC DNA]</scope>
</reference>
<evidence type="ECO:0000313" key="2">
    <source>
        <dbReference type="EMBL" id="GBL99819.1"/>
    </source>
</evidence>